<dbReference type="RefSeq" id="WP_176604919.1">
    <property type="nucleotide sequence ID" value="NZ_LR794158.1"/>
</dbReference>
<evidence type="ECO:0000313" key="5">
    <source>
        <dbReference type="Proteomes" id="UP000509549"/>
    </source>
</evidence>
<dbReference type="Pfam" id="PF05697">
    <property type="entry name" value="Trigger_N"/>
    <property type="match status" value="1"/>
</dbReference>
<dbReference type="AlphaFoldDB" id="A0A6J5JZ62"/>
<dbReference type="GO" id="GO:0015031">
    <property type="term" value="P:protein transport"/>
    <property type="evidence" value="ECO:0007669"/>
    <property type="project" value="InterPro"/>
</dbReference>
<dbReference type="InterPro" id="IPR037041">
    <property type="entry name" value="Trigger_fac_C_sf"/>
</dbReference>
<dbReference type="Gene3D" id="3.30.70.1050">
    <property type="entry name" value="Trigger factor ribosome-binding domain"/>
    <property type="match status" value="1"/>
</dbReference>
<reference evidence="4 5" key="1">
    <citation type="submission" date="2020-04" db="EMBL/GenBank/DDBJ databases">
        <authorList>
            <person name="Graf S J."/>
        </authorList>
    </citation>
    <scope>NUCLEOTIDE SEQUENCE [LARGE SCALE GENOMIC DNA]</scope>
    <source>
        <strain evidence="4">1</strain>
    </source>
</reference>
<gene>
    <name evidence="4" type="primary">tig</name>
    <name evidence="4" type="ORF">ESZ_00187</name>
</gene>
<keyword evidence="4" id="KW-0413">Isomerase</keyword>
<sequence>MNVEIKKKDLLEKEIIITLSNEEIENEKNKKISELLKSITIKGFRKGHITQDVLINKFGEKITNDSLKELINKIFIELINKNNFKIINLPIFQISKINENTKVVINFEILPEIKLNIDNIKIIEYISEIKDEEIADEIEKLKIINGKWEETNLPINFGDLITLDIFSLENEQETPLLINNDVFLHEEFVFFDGFINIIKNYSTGMDISINIKDIKIFDKIFYNKNLIKIYIKKIMRSKKIETEIELKEKLYIKEDIIEKIKDKLEKISKNVTKKLLKVSIINKLLENNTFEIPKYLMTESLNDYEKKEMKVDKIEIEKNIKLELLLNEIKIKFNINVLHDEIQKVLDTFYKNVKNNKDDLYKKIENNLLEEKIFNLILNKANKMTKKITYKDLKKLEIENVHKY</sequence>
<dbReference type="EC" id="5.2.1.8" evidence="4"/>
<dbReference type="GO" id="GO:0051301">
    <property type="term" value="P:cell division"/>
    <property type="evidence" value="ECO:0007669"/>
    <property type="project" value="UniProtKB-KW"/>
</dbReference>
<proteinExistence type="predicted"/>
<dbReference type="InterPro" id="IPR036611">
    <property type="entry name" value="Trigger_fac_ribosome-bd_sf"/>
</dbReference>
<keyword evidence="5" id="KW-1185">Reference proteome</keyword>
<dbReference type="GO" id="GO:0003755">
    <property type="term" value="F:peptidyl-prolyl cis-trans isomerase activity"/>
    <property type="evidence" value="ECO:0007669"/>
    <property type="project" value="UniProtKB-EC"/>
</dbReference>
<evidence type="ECO:0000259" key="3">
    <source>
        <dbReference type="Pfam" id="PF05697"/>
    </source>
</evidence>
<dbReference type="SUPFAM" id="SSF109998">
    <property type="entry name" value="Triger factor/SurA peptide-binding domain-like"/>
    <property type="match status" value="1"/>
</dbReference>
<dbReference type="Gene3D" id="1.10.3120.10">
    <property type="entry name" value="Trigger factor, C-terminal domain"/>
    <property type="match status" value="1"/>
</dbReference>
<accession>A0A6J5JZ62</accession>
<keyword evidence="1" id="KW-0132">Cell division</keyword>
<feature type="domain" description="Trigger factor ribosome-binding bacterial" evidence="3">
    <location>
        <begin position="1"/>
        <end position="141"/>
    </location>
</feature>
<dbReference type="GO" id="GO:0006457">
    <property type="term" value="P:protein folding"/>
    <property type="evidence" value="ECO:0007669"/>
    <property type="project" value="InterPro"/>
</dbReference>
<name>A0A6J5JZ62_9GAMM</name>
<protein>
    <submittedName>
        <fullName evidence="4">Trigger factor</fullName>
        <ecNumber evidence="4">5.2.1.8</ecNumber>
    </submittedName>
</protein>
<dbReference type="SUPFAM" id="SSF102735">
    <property type="entry name" value="Trigger factor ribosome-binding domain"/>
    <property type="match status" value="1"/>
</dbReference>
<evidence type="ECO:0000256" key="2">
    <source>
        <dbReference type="ARBA" id="ARBA00023306"/>
    </source>
</evidence>
<dbReference type="EMBL" id="LR794158">
    <property type="protein sequence ID" value="CAB3976389.1"/>
    <property type="molecule type" value="Genomic_DNA"/>
</dbReference>
<dbReference type="InterPro" id="IPR027304">
    <property type="entry name" value="Trigger_fact/SurA_dom_sf"/>
</dbReference>
<organism evidence="4 5">
    <name type="scientific">Candidatus Azoamicus ciliaticola</name>
    <dbReference type="NCBI Taxonomy" id="2652803"/>
    <lineage>
        <taxon>Bacteria</taxon>
        <taxon>Pseudomonadati</taxon>
        <taxon>Pseudomonadota</taxon>
        <taxon>Gammaproteobacteria</taxon>
        <taxon>Candidatus Azoamicaceae</taxon>
        <taxon>Candidatus Azoamicus</taxon>
    </lineage>
</organism>
<keyword evidence="2" id="KW-0131">Cell cycle</keyword>
<dbReference type="InterPro" id="IPR046357">
    <property type="entry name" value="PPIase_dom_sf"/>
</dbReference>
<dbReference type="KEGG" id="acil:ESZ_00187"/>
<evidence type="ECO:0000313" key="4">
    <source>
        <dbReference type="EMBL" id="CAB3976389.1"/>
    </source>
</evidence>
<dbReference type="InterPro" id="IPR008881">
    <property type="entry name" value="Trigger_fac_ribosome-bd_bac"/>
</dbReference>
<evidence type="ECO:0000256" key="1">
    <source>
        <dbReference type="ARBA" id="ARBA00022618"/>
    </source>
</evidence>
<dbReference type="Gene3D" id="3.10.50.40">
    <property type="match status" value="1"/>
</dbReference>
<dbReference type="Proteomes" id="UP000509549">
    <property type="component" value="Chromosome"/>
</dbReference>